<accession>A0A6G4U727</accession>
<dbReference type="Proteomes" id="UP000481583">
    <property type="component" value="Unassembled WGS sequence"/>
</dbReference>
<dbReference type="EMBL" id="JAAKZV010000175">
    <property type="protein sequence ID" value="NGN67984.1"/>
    <property type="molecule type" value="Genomic_DNA"/>
</dbReference>
<comment type="caution">
    <text evidence="1">The sequence shown here is derived from an EMBL/GenBank/DDBJ whole genome shotgun (WGS) entry which is preliminary data.</text>
</comment>
<organism evidence="1 2">
    <name type="scientific">Streptomyces coryli</name>
    <dbReference type="NCBI Taxonomy" id="1128680"/>
    <lineage>
        <taxon>Bacteria</taxon>
        <taxon>Bacillati</taxon>
        <taxon>Actinomycetota</taxon>
        <taxon>Actinomycetes</taxon>
        <taxon>Kitasatosporales</taxon>
        <taxon>Streptomycetaceae</taxon>
        <taxon>Streptomyces</taxon>
    </lineage>
</organism>
<gene>
    <name evidence="1" type="ORF">G5C51_29305</name>
</gene>
<dbReference type="AlphaFoldDB" id="A0A6G4U727"/>
<dbReference type="RefSeq" id="WP_165241508.1">
    <property type="nucleotide sequence ID" value="NZ_JAAKZV010000175.1"/>
</dbReference>
<keyword evidence="2" id="KW-1185">Reference proteome</keyword>
<name>A0A6G4U727_9ACTN</name>
<reference evidence="1 2" key="1">
    <citation type="submission" date="2020-02" db="EMBL/GenBank/DDBJ databases">
        <title>Whole-genome analyses of novel actinobacteria.</title>
        <authorList>
            <person name="Sahin N."/>
        </authorList>
    </citation>
    <scope>NUCLEOTIDE SEQUENCE [LARGE SCALE GENOMIC DNA]</scope>
    <source>
        <strain evidence="1 2">A7024</strain>
    </source>
</reference>
<proteinExistence type="predicted"/>
<evidence type="ECO:0000313" key="2">
    <source>
        <dbReference type="Proteomes" id="UP000481583"/>
    </source>
</evidence>
<evidence type="ECO:0000313" key="1">
    <source>
        <dbReference type="EMBL" id="NGN67984.1"/>
    </source>
</evidence>
<protein>
    <submittedName>
        <fullName evidence="1">Uncharacterized protein</fullName>
    </submittedName>
</protein>
<sequence length="78" mass="8550">RHNPAPALPAALHSRAAQLGGGMAIARERLLKQLRLIALPHLAERAGRAWDQAIEQALDAYEEHWNAPHPVRAAARLP</sequence>
<feature type="non-terminal residue" evidence="1">
    <location>
        <position position="1"/>
    </location>
</feature>